<feature type="domain" description="AB hydrolase-1" evidence="2">
    <location>
        <begin position="1"/>
        <end position="227"/>
    </location>
</feature>
<dbReference type="EMBL" id="APJX01000003">
    <property type="protein sequence ID" value="EMS79991.1"/>
    <property type="molecule type" value="Genomic_DNA"/>
</dbReference>
<accession>S0G6C9</accession>
<evidence type="ECO:0000313" key="3">
    <source>
        <dbReference type="EMBL" id="EMS79991.1"/>
    </source>
</evidence>
<evidence type="ECO:0000313" key="4">
    <source>
        <dbReference type="Proteomes" id="UP000014216"/>
    </source>
</evidence>
<dbReference type="InterPro" id="IPR000073">
    <property type="entry name" value="AB_hydrolase_1"/>
</dbReference>
<dbReference type="PANTHER" id="PTHR46118:SF4">
    <property type="entry name" value="PROTEIN ABHD11"/>
    <property type="match status" value="1"/>
</dbReference>
<comment type="caution">
    <text evidence="3">The sequence shown here is derived from an EMBL/GenBank/DDBJ whole genome shotgun (WGS) entry which is preliminary data.</text>
</comment>
<keyword evidence="1" id="KW-0378">Hydrolase</keyword>
<dbReference type="SUPFAM" id="SSF53474">
    <property type="entry name" value="alpha/beta-Hydrolases"/>
    <property type="match status" value="1"/>
</dbReference>
<evidence type="ECO:0000259" key="2">
    <source>
        <dbReference type="Pfam" id="PF00561"/>
    </source>
</evidence>
<dbReference type="Proteomes" id="UP000014216">
    <property type="component" value="Unassembled WGS sequence"/>
</dbReference>
<dbReference type="Gene3D" id="3.40.50.1820">
    <property type="entry name" value="alpha/beta hydrolase"/>
    <property type="match status" value="1"/>
</dbReference>
<dbReference type="GO" id="GO:0016787">
    <property type="term" value="F:hydrolase activity"/>
    <property type="evidence" value="ECO:0007669"/>
    <property type="project" value="UniProtKB-KW"/>
</dbReference>
<organism evidence="3 4">
    <name type="scientific">Desulfotignum phosphitoxidans DSM 13687</name>
    <dbReference type="NCBI Taxonomy" id="1286635"/>
    <lineage>
        <taxon>Bacteria</taxon>
        <taxon>Pseudomonadati</taxon>
        <taxon>Thermodesulfobacteriota</taxon>
        <taxon>Desulfobacteria</taxon>
        <taxon>Desulfobacterales</taxon>
        <taxon>Desulfobacteraceae</taxon>
        <taxon>Desulfotignum</taxon>
    </lineage>
</organism>
<dbReference type="Pfam" id="PF00561">
    <property type="entry name" value="Abhydrolase_1"/>
    <property type="match status" value="1"/>
</dbReference>
<dbReference type="PRINTS" id="PR00111">
    <property type="entry name" value="ABHYDROLASE"/>
</dbReference>
<dbReference type="PANTHER" id="PTHR46118">
    <property type="entry name" value="PROTEIN ABHD11"/>
    <property type="match status" value="1"/>
</dbReference>
<proteinExistence type="predicted"/>
<keyword evidence="4" id="KW-1185">Reference proteome</keyword>
<name>S0G6C9_9BACT</name>
<evidence type="ECO:0000256" key="1">
    <source>
        <dbReference type="ARBA" id="ARBA00022801"/>
    </source>
</evidence>
<protein>
    <submittedName>
        <fullName evidence="3">Putative esterase/lipase</fullName>
    </submittedName>
</protein>
<reference evidence="3 4" key="1">
    <citation type="journal article" date="2013" name="Genome Announc.">
        <title>Draft Genome Sequence of Desulfotignum phosphitoxidans DSM 13687 Strain FiPS-3.</title>
        <authorList>
            <person name="Poehlein A."/>
            <person name="Daniel R."/>
            <person name="Simeonova D.D."/>
        </authorList>
    </citation>
    <scope>NUCLEOTIDE SEQUENCE [LARGE SCALE GENOMIC DNA]</scope>
    <source>
        <strain evidence="3 4">DSM 13687</strain>
    </source>
</reference>
<dbReference type="InterPro" id="IPR029058">
    <property type="entry name" value="AB_hydrolase_fold"/>
</dbReference>
<dbReference type="AlphaFoldDB" id="S0G6C9"/>
<sequence length="242" mass="26681">MILIHGLLGSCATMGMLARGLARQFEVLAVDLRNHGRSFHAPGMTYSEMAADLAGFMDEMKLESAGVVGHSMGGKCAMQLAMNFPEKVTGLAVLDMAPKAYEPIWKDDIQMLLDLDLTRITRRDQADRILAEKMPDKAFRGFLLQNLKRSHDSGFFWRSNLSGILNATSDIRAPISGRPYPGRALFVRGGASDYVSDSDWDDIQSLFPAADLKTIARTGHLVHLEHPDLVTELLAGFFGKKN</sequence>
<gene>
    <name evidence="3" type="ORF">Dpo_3c01330</name>
</gene>